<dbReference type="SUPFAM" id="SSF48452">
    <property type="entry name" value="TPR-like"/>
    <property type="match status" value="1"/>
</dbReference>
<proteinExistence type="predicted"/>
<sequence>MYDYFLRLGAVTILILGVIVGATNAVAQDVDKESLTESLQQVVKEEDYGKASYYAYQLAKHSYAQGDSETALKHIDSFFDYNKKAGDDLLEYLAYDLEGHIYLDQNNASKAQGSFKKSLKAAQSVGKTSYEIEALINSGIASIAQGKERRAVSTLEEALSLSIVEKDLSTRKKCYSLLVEAYEAWGKPEKVKEYQTLLSGLQNDNTESAEDESATKNTNSSSDKSLKSGRNKAGIGMDKLRQVEDSLLATRYSLEATERSLRNMEELSENQKLQIDLLNKDKQLADLEIKEQNARLKNAALVRNFIIVGILLAGALVVVLIRGYRKKIEANKEIDRQNKSIQSSINYAKRIQEAMLVNASVQESLLPESFILFKPRDSVSGDFYWFSEIKSWYDPDVVFAAVDCTGHGIPGAFMSLIGMNTLTNIVNQGEAESNQILEKLDTGIRKALQQETTGNRDGMDVALCIYRKEKNMLEFSGAKNPLIYIQGGELHQIKGDTRAIGGARPMKRKKPSPFTKHVVAIDEPTMIYVFSDGFQDQFGGPNNTKFMSKRFKELLLSIHELPLAEQKKALNDSIESWKGEGHQTDDILVMGIRLDSIDG</sequence>
<protein>
    <submittedName>
        <fullName evidence="6">SpoIIE family protein phosphatase</fullName>
    </submittedName>
</protein>
<organism evidence="6 7">
    <name type="scientific">Fulvivirga sediminis</name>
    <dbReference type="NCBI Taxonomy" id="2803949"/>
    <lineage>
        <taxon>Bacteria</taxon>
        <taxon>Pseudomonadati</taxon>
        <taxon>Bacteroidota</taxon>
        <taxon>Cytophagia</taxon>
        <taxon>Cytophagales</taxon>
        <taxon>Fulvivirgaceae</taxon>
        <taxon>Fulvivirga</taxon>
    </lineage>
</organism>
<evidence type="ECO:0000256" key="4">
    <source>
        <dbReference type="SAM" id="Phobius"/>
    </source>
</evidence>
<dbReference type="InterPro" id="IPR052016">
    <property type="entry name" value="Bact_Sigma-Reg"/>
</dbReference>
<dbReference type="PANTHER" id="PTHR43156:SF9">
    <property type="entry name" value="HAMP DOMAIN-CONTAINING PROTEIN"/>
    <property type="match status" value="1"/>
</dbReference>
<dbReference type="AlphaFoldDB" id="A0A937F804"/>
<keyword evidence="4" id="KW-0812">Transmembrane</keyword>
<keyword evidence="7" id="KW-1185">Reference proteome</keyword>
<dbReference type="Gene3D" id="1.25.40.10">
    <property type="entry name" value="Tetratricopeptide repeat domain"/>
    <property type="match status" value="1"/>
</dbReference>
<feature type="domain" description="PPM-type phosphatase" evidence="5">
    <location>
        <begin position="397"/>
        <end position="594"/>
    </location>
</feature>
<dbReference type="Proteomes" id="UP000659388">
    <property type="component" value="Unassembled WGS sequence"/>
</dbReference>
<keyword evidence="1" id="KW-0378">Hydrolase</keyword>
<name>A0A937F804_9BACT</name>
<keyword evidence="2" id="KW-0175">Coiled coil</keyword>
<evidence type="ECO:0000313" key="6">
    <source>
        <dbReference type="EMBL" id="MBL3656294.1"/>
    </source>
</evidence>
<feature type="transmembrane region" description="Helical" evidence="4">
    <location>
        <begin position="305"/>
        <end position="324"/>
    </location>
</feature>
<evidence type="ECO:0000259" key="5">
    <source>
        <dbReference type="Pfam" id="PF07228"/>
    </source>
</evidence>
<evidence type="ECO:0000256" key="1">
    <source>
        <dbReference type="ARBA" id="ARBA00022801"/>
    </source>
</evidence>
<comment type="caution">
    <text evidence="6">The sequence shown here is derived from an EMBL/GenBank/DDBJ whole genome shotgun (WGS) entry which is preliminary data.</text>
</comment>
<dbReference type="EMBL" id="JAESIY010000004">
    <property type="protein sequence ID" value="MBL3656294.1"/>
    <property type="molecule type" value="Genomic_DNA"/>
</dbReference>
<feature type="region of interest" description="Disordered" evidence="3">
    <location>
        <begin position="202"/>
        <end position="232"/>
    </location>
</feature>
<evidence type="ECO:0000313" key="7">
    <source>
        <dbReference type="Proteomes" id="UP000659388"/>
    </source>
</evidence>
<dbReference type="Pfam" id="PF07228">
    <property type="entry name" value="SpoIIE"/>
    <property type="match status" value="1"/>
</dbReference>
<evidence type="ECO:0000256" key="2">
    <source>
        <dbReference type="SAM" id="Coils"/>
    </source>
</evidence>
<accession>A0A937F804</accession>
<feature type="coiled-coil region" evidence="2">
    <location>
        <begin position="254"/>
        <end position="304"/>
    </location>
</feature>
<dbReference type="RefSeq" id="WP_202244082.1">
    <property type="nucleotide sequence ID" value="NZ_JAESIY010000004.1"/>
</dbReference>
<gene>
    <name evidence="6" type="ORF">JL102_09145</name>
</gene>
<dbReference type="GO" id="GO:0016791">
    <property type="term" value="F:phosphatase activity"/>
    <property type="evidence" value="ECO:0007669"/>
    <property type="project" value="TreeGrafter"/>
</dbReference>
<dbReference type="InterPro" id="IPR011990">
    <property type="entry name" value="TPR-like_helical_dom_sf"/>
</dbReference>
<evidence type="ECO:0000256" key="3">
    <source>
        <dbReference type="SAM" id="MobiDB-lite"/>
    </source>
</evidence>
<keyword evidence="4" id="KW-1133">Transmembrane helix</keyword>
<dbReference type="InterPro" id="IPR001932">
    <property type="entry name" value="PPM-type_phosphatase-like_dom"/>
</dbReference>
<reference evidence="6" key="1">
    <citation type="submission" date="2021-01" db="EMBL/GenBank/DDBJ databases">
        <title>Fulvivirga kasyanovii gen. nov., sp nov., a novel member of the phylum Bacteroidetes isolated from seawater in a mussel farm.</title>
        <authorList>
            <person name="Zhao L.-H."/>
            <person name="Wang Z.-J."/>
        </authorList>
    </citation>
    <scope>NUCLEOTIDE SEQUENCE</scope>
    <source>
        <strain evidence="6">2943</strain>
    </source>
</reference>
<dbReference type="Gene3D" id="3.60.40.10">
    <property type="entry name" value="PPM-type phosphatase domain"/>
    <property type="match status" value="1"/>
</dbReference>
<dbReference type="PANTHER" id="PTHR43156">
    <property type="entry name" value="STAGE II SPORULATION PROTEIN E-RELATED"/>
    <property type="match status" value="1"/>
</dbReference>
<keyword evidence="4" id="KW-0472">Membrane</keyword>
<dbReference type="InterPro" id="IPR036457">
    <property type="entry name" value="PPM-type-like_dom_sf"/>
</dbReference>